<dbReference type="EMBL" id="BSYR01000022">
    <property type="protein sequence ID" value="GMI87943.1"/>
    <property type="molecule type" value="Genomic_DNA"/>
</dbReference>
<name>A0A9W7I2R3_HIBTR</name>
<dbReference type="OrthoDB" id="1727581at2759"/>
<sequence>MGHFSSMFNGLARSFLLRRGKNPSNGDDGREAVETMAKDAKKNDMILRSSGFVNADGSNNLASVFSKRSRKGVNQDCAIVWEVSQKTSTKRSLR</sequence>
<proteinExistence type="predicted"/>
<evidence type="ECO:0000313" key="1">
    <source>
        <dbReference type="EMBL" id="GMI87943.1"/>
    </source>
</evidence>
<dbReference type="AlphaFoldDB" id="A0A9W7I2R3"/>
<protein>
    <submittedName>
        <fullName evidence="1">E Growth-Regulating 2</fullName>
    </submittedName>
</protein>
<gene>
    <name evidence="1" type="ORF">HRI_002463600</name>
</gene>
<organism evidence="1 2">
    <name type="scientific">Hibiscus trionum</name>
    <name type="common">Flower of an hour</name>
    <dbReference type="NCBI Taxonomy" id="183268"/>
    <lineage>
        <taxon>Eukaryota</taxon>
        <taxon>Viridiplantae</taxon>
        <taxon>Streptophyta</taxon>
        <taxon>Embryophyta</taxon>
        <taxon>Tracheophyta</taxon>
        <taxon>Spermatophyta</taxon>
        <taxon>Magnoliopsida</taxon>
        <taxon>eudicotyledons</taxon>
        <taxon>Gunneridae</taxon>
        <taxon>Pentapetalae</taxon>
        <taxon>rosids</taxon>
        <taxon>malvids</taxon>
        <taxon>Malvales</taxon>
        <taxon>Malvaceae</taxon>
        <taxon>Malvoideae</taxon>
        <taxon>Hibiscus</taxon>
    </lineage>
</organism>
<dbReference type="Proteomes" id="UP001165190">
    <property type="component" value="Unassembled WGS sequence"/>
</dbReference>
<keyword evidence="2" id="KW-1185">Reference proteome</keyword>
<comment type="caution">
    <text evidence="1">The sequence shown here is derived from an EMBL/GenBank/DDBJ whole genome shotgun (WGS) entry which is preliminary data.</text>
</comment>
<accession>A0A9W7I2R3</accession>
<evidence type="ECO:0000313" key="2">
    <source>
        <dbReference type="Proteomes" id="UP001165190"/>
    </source>
</evidence>
<reference evidence="1" key="1">
    <citation type="submission" date="2023-05" db="EMBL/GenBank/DDBJ databases">
        <title>Genome and transcriptome analyses reveal genes involved in the formation of fine ridges on petal epidermal cells in Hibiscus trionum.</title>
        <authorList>
            <person name="Koshimizu S."/>
            <person name="Masuda S."/>
            <person name="Ishii T."/>
            <person name="Shirasu K."/>
            <person name="Hoshino A."/>
            <person name="Arita M."/>
        </authorList>
    </citation>
    <scope>NUCLEOTIDE SEQUENCE</scope>
    <source>
        <strain evidence="1">Hamamatsu line</strain>
    </source>
</reference>